<sequence>MVGNLHHMSWFLVIKMMLLTCLVACLLPTLTNAQETNIRLVSGSTIRVGRVEVLYNGEWGTVCDSGWDMQDARVVCQSLGFGQALEAVSGAGFGEGTGTIVLDDVNCSGNEEDIFQCGNAELGISNCGHEQDAGVRCAQFPSANIRLINGSNPTEGRVEVFYNGTWGTVCDSYWDDYDAQVVCQSLGLAAFGVANFRATFGEGTGPIWMTETKCKGDEMDLLDCPHTSPPHYCEHRYDAGVQCNPRSTLRLVGGSSKLEGRVEMQLNGQWGSVCTDNWDRNAANIVCRSLGLGQARYMYFDSAFGESNLTNAYNFDCQGFQPSILRCGRIGVNNCQYRRNAGVRCYEGILAPVRLAGGPSLQEGRVEILYNGEWGTVCDRGWTVFDKPSDIVCHSIGLGNAEATYGGGRYEQGTGPMVLDDVFCPITSVTSIIQCRSEGFGVGYCNPSAEAGVRCGRSPQASIRLAGGSSRNEGRVEVLWQSQWGTVCDNGWDLTDANVVCRTLGLGPALEAISYAGFGQGAWAIVLDNVNCTGDEDSVFQCQHAGMGVHDCEHGEDAGVRCAPSPLGSVRVVNGSSRYEGRVEVYYDGKWGTVCDDFWDDTDASVVCRMLGLGDNGTAVGCSTYGEGSGDIVLDNVRCLGNETDLYSCPSNRPLRHDCKHSEDAGVQCLNTRAIRLVDGPSNSEGRIEVLYNGIWGTVCDNLFDMNAAYIACRSLGFNYALEAVRLGGFGEGTGPVILDEVRCYGPEENLFQCMHRPPLNAYCGHWEDAGVRCAGSTPTPIRLVGDSSNTAGRVEISYKGHWGTVCHDDWDNDDATVVCRSLGLGTNGIAYRYAHFGEGSGDVILSNLRCTGDESDLMACPSTGPLNNRCLHFQDAGVRCR</sequence>
<evidence type="ECO:0000256" key="3">
    <source>
        <dbReference type="ARBA" id="ARBA00023157"/>
    </source>
</evidence>
<feature type="disulfide bond" evidence="6">
    <location>
        <begin position="76"/>
        <end position="137"/>
    </location>
</feature>
<feature type="disulfide bond" evidence="6">
    <location>
        <begin position="214"/>
        <end position="224"/>
    </location>
</feature>
<name>A0A7M7N3S7_STRPU</name>
<feature type="disulfide bond" evidence="6">
    <location>
        <begin position="317"/>
        <end position="327"/>
    </location>
</feature>
<feature type="disulfide bond" evidence="6">
    <location>
        <begin position="532"/>
        <end position="542"/>
    </location>
</feature>
<dbReference type="RefSeq" id="XP_030830706.1">
    <property type="nucleotide sequence ID" value="XM_030974846.1"/>
</dbReference>
<feature type="disulfide bond" evidence="6">
    <location>
        <begin position="807"/>
        <end position="871"/>
    </location>
</feature>
<reference evidence="10" key="1">
    <citation type="submission" date="2015-02" db="EMBL/GenBank/DDBJ databases">
        <title>Genome sequencing for Strongylocentrotus purpuratus.</title>
        <authorList>
            <person name="Murali S."/>
            <person name="Liu Y."/>
            <person name="Vee V."/>
            <person name="English A."/>
            <person name="Wang M."/>
            <person name="Skinner E."/>
            <person name="Han Y."/>
            <person name="Muzny D.M."/>
            <person name="Worley K.C."/>
            <person name="Gibbs R.A."/>
        </authorList>
    </citation>
    <scope>NUCLEOTIDE SEQUENCE</scope>
</reference>
<proteinExistence type="predicted"/>
<dbReference type="KEGG" id="spu:576389"/>
<organism evidence="9 10">
    <name type="scientific">Strongylocentrotus purpuratus</name>
    <name type="common">Purple sea urchin</name>
    <dbReference type="NCBI Taxonomy" id="7668"/>
    <lineage>
        <taxon>Eukaryota</taxon>
        <taxon>Metazoa</taxon>
        <taxon>Echinodermata</taxon>
        <taxon>Eleutherozoa</taxon>
        <taxon>Echinozoa</taxon>
        <taxon>Echinoidea</taxon>
        <taxon>Euechinoidea</taxon>
        <taxon>Echinacea</taxon>
        <taxon>Camarodonta</taxon>
        <taxon>Echinidea</taxon>
        <taxon>Strongylocentrotidae</taxon>
        <taxon>Strongylocentrotus</taxon>
    </lineage>
</organism>
<keyword evidence="3 6" id="KW-1015">Disulfide bond</keyword>
<keyword evidence="10" id="KW-1185">Reference proteome</keyword>
<feature type="domain" description="SRCR" evidence="8">
    <location>
        <begin position="38"/>
        <end position="138"/>
    </location>
</feature>
<keyword evidence="1 7" id="KW-0732">Signal</keyword>
<feature type="disulfide bond" evidence="6">
    <location>
        <begin position="63"/>
        <end position="127"/>
    </location>
</feature>
<dbReference type="PANTHER" id="PTHR19331">
    <property type="entry name" value="SCAVENGER RECEPTOR DOMAIN-CONTAINING"/>
    <property type="match status" value="1"/>
</dbReference>
<dbReference type="EnsemblMetazoa" id="XM_030974846">
    <property type="protein sequence ID" value="XP_030830706"/>
    <property type="gene ID" value="LOC576389"/>
</dbReference>
<evidence type="ECO:0000313" key="9">
    <source>
        <dbReference type="EnsemblMetazoa" id="XP_030830706"/>
    </source>
</evidence>
<evidence type="ECO:0000256" key="1">
    <source>
        <dbReference type="ARBA" id="ARBA00022729"/>
    </source>
</evidence>
<dbReference type="GO" id="GO:0016020">
    <property type="term" value="C:membrane"/>
    <property type="evidence" value="ECO:0007669"/>
    <property type="project" value="InterPro"/>
</dbReference>
<evidence type="ECO:0000256" key="2">
    <source>
        <dbReference type="ARBA" id="ARBA00022737"/>
    </source>
</evidence>
<dbReference type="PANTHER" id="PTHR19331:SF465">
    <property type="entry name" value="EGG PEPTIDE SPERACT RECEPTOR"/>
    <property type="match status" value="1"/>
</dbReference>
<feature type="domain" description="SRCR" evidence="8">
    <location>
        <begin position="463"/>
        <end position="563"/>
    </location>
</feature>
<dbReference type="PROSITE" id="PS00420">
    <property type="entry name" value="SRCR_1"/>
    <property type="match status" value="5"/>
</dbReference>
<feature type="disulfide bond" evidence="6">
    <location>
        <begin position="488"/>
        <end position="552"/>
    </location>
</feature>
<dbReference type="InterPro" id="IPR036772">
    <property type="entry name" value="SRCR-like_dom_sf"/>
</dbReference>
<evidence type="ECO:0000256" key="6">
    <source>
        <dbReference type="PROSITE-ProRule" id="PRU00196"/>
    </source>
</evidence>
<dbReference type="SMART" id="SM00202">
    <property type="entry name" value="SR"/>
    <property type="match status" value="8"/>
</dbReference>
<dbReference type="FunFam" id="3.10.250.10:FF:000006">
    <property type="entry name" value="neurotrypsin isoform X2"/>
    <property type="match status" value="5"/>
</dbReference>
<reference evidence="9" key="2">
    <citation type="submission" date="2021-01" db="UniProtKB">
        <authorList>
            <consortium name="EnsemblMetazoa"/>
        </authorList>
    </citation>
    <scope>IDENTIFICATION</scope>
</reference>
<dbReference type="SUPFAM" id="SSF56487">
    <property type="entry name" value="SRCR-like"/>
    <property type="match status" value="8"/>
</dbReference>
<feature type="disulfide bond" evidence="6">
    <location>
        <begin position="851"/>
        <end position="861"/>
    </location>
</feature>
<dbReference type="OMA" id="ISNCGHE"/>
<dbReference type="PROSITE" id="PS50287">
    <property type="entry name" value="SRCR_2"/>
    <property type="match status" value="8"/>
</dbReference>
<keyword evidence="4" id="KW-0675">Receptor</keyword>
<evidence type="ECO:0000256" key="7">
    <source>
        <dbReference type="SAM" id="SignalP"/>
    </source>
</evidence>
<feature type="domain" description="SRCR" evidence="8">
    <location>
        <begin position="145"/>
        <end position="244"/>
    </location>
</feature>
<evidence type="ECO:0000313" key="10">
    <source>
        <dbReference type="Proteomes" id="UP000007110"/>
    </source>
</evidence>
<feature type="disulfide bond" evidence="6">
    <location>
        <begin position="639"/>
        <end position="649"/>
    </location>
</feature>
<keyword evidence="2" id="KW-0677">Repeat</keyword>
<protein>
    <recommendedName>
        <fullName evidence="8">SRCR domain-containing protein</fullName>
    </recommendedName>
</protein>
<dbReference type="AlphaFoldDB" id="A0A7M7N3S7"/>
<feature type="disulfide bond" evidence="6">
    <location>
        <begin position="595"/>
        <end position="659"/>
    </location>
</feature>
<feature type="domain" description="SRCR" evidence="8">
    <location>
        <begin position="782"/>
        <end position="882"/>
    </location>
</feature>
<feature type="signal peptide" evidence="7">
    <location>
        <begin position="1"/>
        <end position="33"/>
    </location>
</feature>
<feature type="chain" id="PRO_5029497481" description="SRCR domain-containing protein" evidence="7">
    <location>
        <begin position="34"/>
        <end position="882"/>
    </location>
</feature>
<feature type="disulfide bond" evidence="6">
    <location>
        <begin position="744"/>
        <end position="754"/>
    </location>
</feature>
<dbReference type="FunFam" id="3.10.250.10:FF:000001">
    <property type="entry name" value="Lysyl oxidase 4 isoform X1"/>
    <property type="match status" value="1"/>
</dbReference>
<feature type="disulfide bond" evidence="6">
    <location>
        <begin position="700"/>
        <end position="764"/>
    </location>
</feature>
<dbReference type="PRINTS" id="PR00258">
    <property type="entry name" value="SPERACTRCPTR"/>
</dbReference>
<feature type="domain" description="SRCR" evidence="8">
    <location>
        <begin position="353"/>
        <end position="456"/>
    </location>
</feature>
<dbReference type="FunFam" id="3.10.250.10:FF:000011">
    <property type="entry name" value="Scavenger receptor class A member 5"/>
    <property type="match status" value="1"/>
</dbReference>
<evidence type="ECO:0000259" key="8">
    <source>
        <dbReference type="PROSITE" id="PS50287"/>
    </source>
</evidence>
<feature type="disulfide bond" evidence="6">
    <location>
        <begin position="107"/>
        <end position="117"/>
    </location>
</feature>
<feature type="domain" description="SRCR" evidence="8">
    <location>
        <begin position="675"/>
        <end position="775"/>
    </location>
</feature>
<dbReference type="Gene3D" id="3.10.250.10">
    <property type="entry name" value="SRCR-like domain"/>
    <property type="match status" value="8"/>
</dbReference>
<dbReference type="Proteomes" id="UP000007110">
    <property type="component" value="Unassembled WGS sequence"/>
</dbReference>
<dbReference type="FunFam" id="3.10.250.10:FF:000007">
    <property type="entry name" value="Soluble scavenger receptor cysteine-rich domain-containing protein SSC5D"/>
    <property type="match status" value="1"/>
</dbReference>
<accession>A0A7M7N3S7</accession>
<feature type="disulfide bond" evidence="6">
    <location>
        <begin position="820"/>
        <end position="881"/>
    </location>
</feature>
<feature type="domain" description="SRCR" evidence="8">
    <location>
        <begin position="570"/>
        <end position="670"/>
    </location>
</feature>
<evidence type="ECO:0000256" key="5">
    <source>
        <dbReference type="ARBA" id="ARBA00023180"/>
    </source>
</evidence>
<dbReference type="OrthoDB" id="536948at2759"/>
<feature type="disulfide bond" evidence="6">
    <location>
        <begin position="608"/>
        <end position="669"/>
    </location>
</feature>
<dbReference type="Pfam" id="PF00530">
    <property type="entry name" value="SRCR"/>
    <property type="match status" value="8"/>
</dbReference>
<dbReference type="InParanoid" id="A0A7M7N3S7"/>
<feature type="disulfide bond" evidence="6">
    <location>
        <begin position="501"/>
        <end position="562"/>
    </location>
</feature>
<dbReference type="GeneID" id="576389"/>
<comment type="caution">
    <text evidence="6">Lacks conserved residue(s) required for the propagation of feature annotation.</text>
</comment>
<keyword evidence="5" id="KW-0325">Glycoprotein</keyword>
<dbReference type="InterPro" id="IPR001190">
    <property type="entry name" value="SRCR"/>
</dbReference>
<feature type="disulfide bond" evidence="6">
    <location>
        <begin position="713"/>
        <end position="774"/>
    </location>
</feature>
<feature type="domain" description="SRCR" evidence="8">
    <location>
        <begin position="249"/>
        <end position="346"/>
    </location>
</feature>
<evidence type="ECO:0000256" key="4">
    <source>
        <dbReference type="ARBA" id="ARBA00023170"/>
    </source>
</evidence>